<reference evidence="1" key="2">
    <citation type="submission" date="2020-09" db="EMBL/GenBank/DDBJ databases">
        <authorList>
            <person name="Sun Q."/>
            <person name="Ohkuma M."/>
        </authorList>
    </citation>
    <scope>NUCLEOTIDE SEQUENCE</scope>
    <source>
        <strain evidence="1">JCM 5069</strain>
    </source>
</reference>
<gene>
    <name evidence="1" type="ORF">GCM10018793_05110</name>
</gene>
<evidence type="ECO:0000313" key="2">
    <source>
        <dbReference type="Proteomes" id="UP000603708"/>
    </source>
</evidence>
<accession>A0A919FR21</accession>
<protein>
    <submittedName>
        <fullName evidence="1">Uncharacterized protein</fullName>
    </submittedName>
</protein>
<reference evidence="1" key="1">
    <citation type="journal article" date="2014" name="Int. J. Syst. Evol. Microbiol.">
        <title>Complete genome sequence of Corynebacterium casei LMG S-19264T (=DSM 44701T), isolated from a smear-ripened cheese.</title>
        <authorList>
            <consortium name="US DOE Joint Genome Institute (JGI-PGF)"/>
            <person name="Walter F."/>
            <person name="Albersmeier A."/>
            <person name="Kalinowski J."/>
            <person name="Ruckert C."/>
        </authorList>
    </citation>
    <scope>NUCLEOTIDE SEQUENCE</scope>
    <source>
        <strain evidence="1">JCM 5069</strain>
    </source>
</reference>
<proteinExistence type="predicted"/>
<sequence>MPDEEAGGRPRRLKKAIRNTWGTVALIDIPKEAALRRPCAPAATAGRHGDGPRFASDKLCQWGGATSKTTGATPK</sequence>
<evidence type="ECO:0000313" key="1">
    <source>
        <dbReference type="EMBL" id="GHH70688.1"/>
    </source>
</evidence>
<organism evidence="1 2">
    <name type="scientific">Streptomyces sulfonofaciens</name>
    <dbReference type="NCBI Taxonomy" id="68272"/>
    <lineage>
        <taxon>Bacteria</taxon>
        <taxon>Bacillati</taxon>
        <taxon>Actinomycetota</taxon>
        <taxon>Actinomycetes</taxon>
        <taxon>Kitasatosporales</taxon>
        <taxon>Streptomycetaceae</taxon>
        <taxon>Streptomyces</taxon>
    </lineage>
</organism>
<comment type="caution">
    <text evidence="1">The sequence shown here is derived from an EMBL/GenBank/DDBJ whole genome shotgun (WGS) entry which is preliminary data.</text>
</comment>
<dbReference type="AlphaFoldDB" id="A0A919FR21"/>
<name>A0A919FR21_9ACTN</name>
<dbReference type="EMBL" id="BNCD01000001">
    <property type="protein sequence ID" value="GHH70688.1"/>
    <property type="molecule type" value="Genomic_DNA"/>
</dbReference>
<dbReference type="Proteomes" id="UP000603708">
    <property type="component" value="Unassembled WGS sequence"/>
</dbReference>
<keyword evidence="2" id="KW-1185">Reference proteome</keyword>